<accession>A0A6G1DU89</accession>
<name>A0A6G1DU89_9ORYZ</name>
<comment type="caution">
    <text evidence="2">The sequence shown here is derived from an EMBL/GenBank/DDBJ whole genome shotgun (WGS) entry which is preliminary data.</text>
</comment>
<keyword evidence="3" id="KW-1185">Reference proteome</keyword>
<evidence type="ECO:0008006" key="4">
    <source>
        <dbReference type="Google" id="ProtNLM"/>
    </source>
</evidence>
<evidence type="ECO:0000313" key="2">
    <source>
        <dbReference type="EMBL" id="KAF0916090.1"/>
    </source>
</evidence>
<feature type="region of interest" description="Disordered" evidence="1">
    <location>
        <begin position="27"/>
        <end position="73"/>
    </location>
</feature>
<dbReference type="AlphaFoldDB" id="A0A6G1DU89"/>
<evidence type="ECO:0000313" key="3">
    <source>
        <dbReference type="Proteomes" id="UP000479710"/>
    </source>
</evidence>
<proteinExistence type="predicted"/>
<reference evidence="2 3" key="1">
    <citation type="submission" date="2019-11" db="EMBL/GenBank/DDBJ databases">
        <title>Whole genome sequence of Oryza granulata.</title>
        <authorList>
            <person name="Li W."/>
        </authorList>
    </citation>
    <scope>NUCLEOTIDE SEQUENCE [LARGE SCALE GENOMIC DNA]</scope>
    <source>
        <strain evidence="3">cv. Menghai</strain>
        <tissue evidence="2">Leaf</tissue>
    </source>
</reference>
<sequence length="73" mass="8066">MTVAEMTAAIDVSGRWGPMVARRALDERRQRMPRGAGVEEDEEEGRHWNGNSTMLTGDGLRRRGAGVGGDLRR</sequence>
<evidence type="ECO:0000256" key="1">
    <source>
        <dbReference type="SAM" id="MobiDB-lite"/>
    </source>
</evidence>
<gene>
    <name evidence="2" type="ORF">E2562_000699</name>
</gene>
<protein>
    <recommendedName>
        <fullName evidence="4">DUF834 domain-containing protein</fullName>
    </recommendedName>
</protein>
<dbReference type="Proteomes" id="UP000479710">
    <property type="component" value="Unassembled WGS sequence"/>
</dbReference>
<organism evidence="2 3">
    <name type="scientific">Oryza meyeriana var. granulata</name>
    <dbReference type="NCBI Taxonomy" id="110450"/>
    <lineage>
        <taxon>Eukaryota</taxon>
        <taxon>Viridiplantae</taxon>
        <taxon>Streptophyta</taxon>
        <taxon>Embryophyta</taxon>
        <taxon>Tracheophyta</taxon>
        <taxon>Spermatophyta</taxon>
        <taxon>Magnoliopsida</taxon>
        <taxon>Liliopsida</taxon>
        <taxon>Poales</taxon>
        <taxon>Poaceae</taxon>
        <taxon>BOP clade</taxon>
        <taxon>Oryzoideae</taxon>
        <taxon>Oryzeae</taxon>
        <taxon>Oryzinae</taxon>
        <taxon>Oryza</taxon>
        <taxon>Oryza meyeriana</taxon>
    </lineage>
</organism>
<dbReference type="EMBL" id="SPHZ02000005">
    <property type="protein sequence ID" value="KAF0916090.1"/>
    <property type="molecule type" value="Genomic_DNA"/>
</dbReference>